<evidence type="ECO:0000313" key="2">
    <source>
        <dbReference type="EMBL" id="KAK7682595.1"/>
    </source>
</evidence>
<dbReference type="AlphaFoldDB" id="A0AAW0FUR0"/>
<reference evidence="2 3" key="1">
    <citation type="submission" date="2022-09" db="EMBL/GenBank/DDBJ databases">
        <authorList>
            <person name="Palmer J.M."/>
        </authorList>
    </citation>
    <scope>NUCLEOTIDE SEQUENCE [LARGE SCALE GENOMIC DNA]</scope>
    <source>
        <strain evidence="2 3">DSM 7382</strain>
    </source>
</reference>
<dbReference type="Gene3D" id="3.80.10.10">
    <property type="entry name" value="Ribonuclease Inhibitor"/>
    <property type="match status" value="1"/>
</dbReference>
<organism evidence="2 3">
    <name type="scientific">Cerrena zonata</name>
    <dbReference type="NCBI Taxonomy" id="2478898"/>
    <lineage>
        <taxon>Eukaryota</taxon>
        <taxon>Fungi</taxon>
        <taxon>Dikarya</taxon>
        <taxon>Basidiomycota</taxon>
        <taxon>Agaricomycotina</taxon>
        <taxon>Agaricomycetes</taxon>
        <taxon>Polyporales</taxon>
        <taxon>Cerrenaceae</taxon>
        <taxon>Cerrena</taxon>
    </lineage>
</organism>
<dbReference type="Pfam" id="PF00646">
    <property type="entry name" value="F-box"/>
    <property type="match status" value="1"/>
</dbReference>
<proteinExistence type="predicted"/>
<accession>A0AAW0FUR0</accession>
<dbReference type="SUPFAM" id="SSF52047">
    <property type="entry name" value="RNI-like"/>
    <property type="match status" value="1"/>
</dbReference>
<dbReference type="InterPro" id="IPR001810">
    <property type="entry name" value="F-box_dom"/>
</dbReference>
<name>A0AAW0FUR0_9APHY</name>
<evidence type="ECO:0000313" key="3">
    <source>
        <dbReference type="Proteomes" id="UP001385951"/>
    </source>
</evidence>
<comment type="caution">
    <text evidence="2">The sequence shown here is derived from an EMBL/GenBank/DDBJ whole genome shotgun (WGS) entry which is preliminary data.</text>
</comment>
<keyword evidence="3" id="KW-1185">Reference proteome</keyword>
<dbReference type="Proteomes" id="UP001385951">
    <property type="component" value="Unassembled WGS sequence"/>
</dbReference>
<dbReference type="InterPro" id="IPR032675">
    <property type="entry name" value="LRR_dom_sf"/>
</dbReference>
<sequence>MSINHLPAELVRRVCELVPRQTLVSVARVSRLFNAVSSSLIYETITLTNSDKAFSCCRILATSPRNLAGCVQTFSIDDFPPWNFTDWHRRQFREWLITSIRNMDKLLHFRCMLIGSFAQDMSLALSQHKSLRSLAISFPHFDPWSDHHHQPWPEDALKPTFPYLESFTFTYSTSQGPLCPMYLDFILHILRAHSTHLRDLRLPDWLSLDNIHQLLPPDISLTSLTSLTILLSALDHSITQRLPNIRSLTFPKYEDFSDVSVLLRDAFPSLTHFSGSCLCFKEILGSERPLRYVFFDGAVLGMADADIFTQREPPQWRNIISAVKRFPRSTGPVRSLRFYVRSFHISSFLKTKPYILSLESLVICVRNNIKDLDGLKSLGRKLFRDMPRLHTFMLSDEPYYVFRGRRFTQAFDEVAQRTVLTKWSKHCPTISRVSFTAAFIWDRIEGSWVKCPRPTGTLEKLDLEQESYLQG</sequence>
<evidence type="ECO:0000259" key="1">
    <source>
        <dbReference type="PROSITE" id="PS50181"/>
    </source>
</evidence>
<gene>
    <name evidence="2" type="ORF">QCA50_014395</name>
</gene>
<feature type="domain" description="F-box" evidence="1">
    <location>
        <begin position="1"/>
        <end position="45"/>
    </location>
</feature>
<protein>
    <recommendedName>
        <fullName evidence="1">F-box domain-containing protein</fullName>
    </recommendedName>
</protein>
<dbReference type="EMBL" id="JASBNA010000035">
    <property type="protein sequence ID" value="KAK7682595.1"/>
    <property type="molecule type" value="Genomic_DNA"/>
</dbReference>
<dbReference type="PROSITE" id="PS50181">
    <property type="entry name" value="FBOX"/>
    <property type="match status" value="1"/>
</dbReference>
<dbReference type="InterPro" id="IPR036047">
    <property type="entry name" value="F-box-like_dom_sf"/>
</dbReference>
<dbReference type="SUPFAM" id="SSF81383">
    <property type="entry name" value="F-box domain"/>
    <property type="match status" value="1"/>
</dbReference>